<dbReference type="InterPro" id="IPR036034">
    <property type="entry name" value="PDZ_sf"/>
</dbReference>
<dbReference type="EC" id="3.4.21.107" evidence="6"/>
<sequence length="486" mass="52451">MRTLLSLLLLLLCVAYTPAHAQSTADVIEKTLSGVVTVAVYKAEPLHVLLGFRGEASVSEQAYTRALDLSGARGSGSGFVIERGGKKYIITNAHVIQEASKDPGSIYVYSIDQTRYEVKIVGGDTFYDFAVLEFVTQPGKDIVALKYSSTEPRIGEKVYAIGNPLGDFPYSVSDGIISAKNRARGGLTGKFGFLQTTATLIWGNSGGPLVNEAGEVVGINSQIHFTESPAGGLLWQSQLNFALESKIASKLTDDILTNKGLVRRAYLGVEFSESSAYRNNSLVSDERGPVLTGLVPGSPAETRLRAMMGKRIIAVNQQPVRNLEEVLGELERVKPNTNVSLQFQGEAPINLSGQELSPRALEAIAGYVLGSLPNVEVDLNSPLPAIYLKNADNVYAYGGKKFQEKLAAPSQVRKYMILAGGIMDEHHPTMYATTKLSDIGAVLKLTGLSGVFDFCNVPEGGSESDVSINRYVLSSKEDVLKKTLWY</sequence>
<comment type="caution">
    <text evidence="6">The sequence shown here is derived from an EMBL/GenBank/DDBJ whole genome shotgun (WGS) entry which is preliminary data.</text>
</comment>
<dbReference type="Gene3D" id="2.30.42.10">
    <property type="match status" value="1"/>
</dbReference>
<evidence type="ECO:0000259" key="5">
    <source>
        <dbReference type="PROSITE" id="PS50106"/>
    </source>
</evidence>
<reference evidence="6 7" key="1">
    <citation type="journal article" date="2013" name="Genome Announc.">
        <title>Draft Genome Sequence of Cesiribacter andamanensis Strain AMV16T, Isolated from a Soil Sample from a Mud Volcano in the Andaman Islands, India.</title>
        <authorList>
            <person name="Shivaji S."/>
            <person name="Ara S."/>
            <person name="Begum Z."/>
            <person name="Srinivas T.N."/>
            <person name="Singh A."/>
            <person name="Kumar Pinnaka A."/>
        </authorList>
    </citation>
    <scope>NUCLEOTIDE SEQUENCE [LARGE SCALE GENOMIC DNA]</scope>
    <source>
        <strain evidence="6 7">AMV16</strain>
    </source>
</reference>
<dbReference type="PROSITE" id="PS50106">
    <property type="entry name" value="PDZ"/>
    <property type="match status" value="1"/>
</dbReference>
<accession>M7N7J2</accession>
<dbReference type="Gene3D" id="2.40.10.10">
    <property type="entry name" value="Trypsin-like serine proteases"/>
    <property type="match status" value="2"/>
</dbReference>
<dbReference type="InterPro" id="IPR043504">
    <property type="entry name" value="Peptidase_S1_PA_chymotrypsin"/>
</dbReference>
<keyword evidence="2 6" id="KW-0645">Protease</keyword>
<dbReference type="GO" id="GO:0006508">
    <property type="term" value="P:proteolysis"/>
    <property type="evidence" value="ECO:0007669"/>
    <property type="project" value="UniProtKB-KW"/>
</dbReference>
<dbReference type="PRINTS" id="PR00834">
    <property type="entry name" value="PROTEASES2C"/>
</dbReference>
<organism evidence="6 7">
    <name type="scientific">Cesiribacter andamanensis AMV16</name>
    <dbReference type="NCBI Taxonomy" id="1279009"/>
    <lineage>
        <taxon>Bacteria</taxon>
        <taxon>Pseudomonadati</taxon>
        <taxon>Bacteroidota</taxon>
        <taxon>Cytophagia</taxon>
        <taxon>Cytophagales</taxon>
        <taxon>Cesiribacteraceae</taxon>
        <taxon>Cesiribacter</taxon>
    </lineage>
</organism>
<dbReference type="OrthoDB" id="9758917at2"/>
<dbReference type="PANTHER" id="PTHR43343">
    <property type="entry name" value="PEPTIDASE S12"/>
    <property type="match status" value="1"/>
</dbReference>
<name>M7N7J2_9BACT</name>
<proteinExistence type="inferred from homology"/>
<dbReference type="GO" id="GO:0004252">
    <property type="term" value="F:serine-type endopeptidase activity"/>
    <property type="evidence" value="ECO:0007669"/>
    <property type="project" value="InterPro"/>
</dbReference>
<comment type="similarity">
    <text evidence="1">Belongs to the peptidase S1C family.</text>
</comment>
<evidence type="ECO:0000313" key="6">
    <source>
        <dbReference type="EMBL" id="EMR03217.1"/>
    </source>
</evidence>
<evidence type="ECO:0000313" key="7">
    <source>
        <dbReference type="Proteomes" id="UP000011910"/>
    </source>
</evidence>
<evidence type="ECO:0000256" key="3">
    <source>
        <dbReference type="ARBA" id="ARBA00022801"/>
    </source>
</evidence>
<evidence type="ECO:0000256" key="2">
    <source>
        <dbReference type="ARBA" id="ARBA00022670"/>
    </source>
</evidence>
<dbReference type="InterPro" id="IPR001940">
    <property type="entry name" value="Peptidase_S1C"/>
</dbReference>
<feature type="domain" description="PDZ" evidence="5">
    <location>
        <begin position="254"/>
        <end position="323"/>
    </location>
</feature>
<dbReference type="RefSeq" id="WP_009195007.1">
    <property type="nucleotide sequence ID" value="NZ_AODQ01000031.1"/>
</dbReference>
<dbReference type="InterPro" id="IPR009003">
    <property type="entry name" value="Peptidase_S1_PA"/>
</dbReference>
<keyword evidence="7" id="KW-1185">Reference proteome</keyword>
<dbReference type="Pfam" id="PF13365">
    <property type="entry name" value="Trypsin_2"/>
    <property type="match status" value="1"/>
</dbReference>
<dbReference type="STRING" id="1279009.ADICEAN_01610"/>
<feature type="signal peptide" evidence="4">
    <location>
        <begin position="1"/>
        <end position="21"/>
    </location>
</feature>
<evidence type="ECO:0000256" key="1">
    <source>
        <dbReference type="ARBA" id="ARBA00010541"/>
    </source>
</evidence>
<evidence type="ECO:0000256" key="4">
    <source>
        <dbReference type="SAM" id="SignalP"/>
    </source>
</evidence>
<keyword evidence="3 6" id="KW-0378">Hydrolase</keyword>
<dbReference type="EMBL" id="AODQ01000031">
    <property type="protein sequence ID" value="EMR03217.1"/>
    <property type="molecule type" value="Genomic_DNA"/>
</dbReference>
<feature type="chain" id="PRO_5004081981" evidence="4">
    <location>
        <begin position="22"/>
        <end position="486"/>
    </location>
</feature>
<dbReference type="InterPro" id="IPR001478">
    <property type="entry name" value="PDZ"/>
</dbReference>
<keyword evidence="4" id="KW-0732">Signal</keyword>
<dbReference type="eggNOG" id="COG0265">
    <property type="taxonomic scope" value="Bacteria"/>
</dbReference>
<dbReference type="PANTHER" id="PTHR43343:SF3">
    <property type="entry name" value="PROTEASE DO-LIKE 8, CHLOROPLASTIC"/>
    <property type="match status" value="1"/>
</dbReference>
<protein>
    <submittedName>
        <fullName evidence="6">Periplasmic pH-dependent serine endoprotease DegQ</fullName>
        <ecNumber evidence="6">3.4.21.107</ecNumber>
    </submittedName>
</protein>
<dbReference type="Proteomes" id="UP000011910">
    <property type="component" value="Unassembled WGS sequence"/>
</dbReference>
<dbReference type="SUPFAM" id="SSF50494">
    <property type="entry name" value="Trypsin-like serine proteases"/>
    <property type="match status" value="1"/>
</dbReference>
<dbReference type="InterPro" id="IPR051201">
    <property type="entry name" value="Chloro_Bact_Ser_Proteases"/>
</dbReference>
<dbReference type="AlphaFoldDB" id="M7N7J2"/>
<dbReference type="SUPFAM" id="SSF50156">
    <property type="entry name" value="PDZ domain-like"/>
    <property type="match status" value="1"/>
</dbReference>
<gene>
    <name evidence="6" type="primary">degQ</name>
    <name evidence="6" type="ORF">ADICEAN_01610</name>
</gene>